<reference evidence="2 3" key="1">
    <citation type="submission" date="2015-09" db="EMBL/GenBank/DDBJ databases">
        <title>Bacillus cereus food isolates.</title>
        <authorList>
            <person name="Boekhorst J."/>
        </authorList>
    </citation>
    <scope>NUCLEOTIDE SEQUENCE [LARGE SCALE GENOMIC DNA]</scope>
    <source>
        <strain evidence="2 3">B4088</strain>
    </source>
</reference>
<dbReference type="RefSeq" id="WP_063261262.1">
    <property type="nucleotide sequence ID" value="NZ_LJKE01000045.1"/>
</dbReference>
<evidence type="ECO:0000313" key="2">
    <source>
        <dbReference type="EMBL" id="KZD66036.1"/>
    </source>
</evidence>
<feature type="transmembrane region" description="Helical" evidence="1">
    <location>
        <begin position="144"/>
        <end position="163"/>
    </location>
</feature>
<name>A0A161T5H7_BACCE</name>
<comment type="caution">
    <text evidence="2">The sequence shown here is derived from an EMBL/GenBank/DDBJ whole genome shotgun (WGS) entry which is preliminary data.</text>
</comment>
<organism evidence="2 3">
    <name type="scientific">Bacillus cereus</name>
    <dbReference type="NCBI Taxonomy" id="1396"/>
    <lineage>
        <taxon>Bacteria</taxon>
        <taxon>Bacillati</taxon>
        <taxon>Bacillota</taxon>
        <taxon>Bacilli</taxon>
        <taxon>Bacillales</taxon>
        <taxon>Bacillaceae</taxon>
        <taxon>Bacillus</taxon>
        <taxon>Bacillus cereus group</taxon>
    </lineage>
</organism>
<feature type="transmembrane region" description="Helical" evidence="1">
    <location>
        <begin position="86"/>
        <end position="105"/>
    </location>
</feature>
<keyword evidence="1" id="KW-0812">Transmembrane</keyword>
<keyword evidence="1" id="KW-0472">Membrane</keyword>
<dbReference type="EMBL" id="LJKE01000045">
    <property type="protein sequence ID" value="KZD66036.1"/>
    <property type="molecule type" value="Genomic_DNA"/>
</dbReference>
<sequence length="234" mass="26798">MTTYQLIAFTILLFVGVVFYTKKFTEKQNKAIRIGMAIFLLGCETFYQIFTFLSGKYDVTFDLPLHLCSVMVILSGLALLFNWEKVLNVLVLPLVGGPILALLMPFTPDNSPLIRDIYYFGYHICLISVAMFMVWVNRIQLSKIMIIKSGIFTLTLGLVSLWYNDLTGGNYVFTVEPIAFDSFFKNHLFLYKVTLEVFILADMTIVYGLFALSLKFTPFSFKVKLPQYIKKTTV</sequence>
<accession>A0A161T5H7</accession>
<feature type="transmembrane region" description="Helical" evidence="1">
    <location>
        <begin position="6"/>
        <end position="22"/>
    </location>
</feature>
<feature type="transmembrane region" description="Helical" evidence="1">
    <location>
        <begin position="63"/>
        <end position="81"/>
    </location>
</feature>
<dbReference type="Pfam" id="PF14808">
    <property type="entry name" value="TMEM164"/>
    <property type="match status" value="1"/>
</dbReference>
<feature type="transmembrane region" description="Helical" evidence="1">
    <location>
        <begin position="34"/>
        <end position="57"/>
    </location>
</feature>
<feature type="transmembrane region" description="Helical" evidence="1">
    <location>
        <begin position="117"/>
        <end position="137"/>
    </location>
</feature>
<dbReference type="InterPro" id="IPR011737">
    <property type="entry name" value="CHP02206_TP0381"/>
</dbReference>
<evidence type="ECO:0000256" key="1">
    <source>
        <dbReference type="SAM" id="Phobius"/>
    </source>
</evidence>
<dbReference type="PATRIC" id="fig|1396.535.peg.1840"/>
<evidence type="ECO:0000313" key="3">
    <source>
        <dbReference type="Proteomes" id="UP000076482"/>
    </source>
</evidence>
<dbReference type="AlphaFoldDB" id="A0A161T5H7"/>
<keyword evidence="1" id="KW-1133">Transmembrane helix</keyword>
<proteinExistence type="predicted"/>
<gene>
    <name evidence="2" type="ORF">B4088_2793</name>
</gene>
<dbReference type="Proteomes" id="UP000076482">
    <property type="component" value="Unassembled WGS sequence"/>
</dbReference>
<dbReference type="NCBIfam" id="TIGR02206">
    <property type="entry name" value="intg_mem_TP0381"/>
    <property type="match status" value="1"/>
</dbReference>
<protein>
    <submittedName>
        <fullName evidence="2">Putative ABC transporter permease protein</fullName>
    </submittedName>
</protein>
<feature type="transmembrane region" description="Helical" evidence="1">
    <location>
        <begin position="189"/>
        <end position="214"/>
    </location>
</feature>